<keyword evidence="2" id="KW-1185">Reference proteome</keyword>
<evidence type="ECO:0000313" key="1">
    <source>
        <dbReference type="EMBL" id="CAR63363.1"/>
    </source>
</evidence>
<dbReference type="KEGG" id="vg:8303373"/>
<gene>
    <name evidence="1" type="ORF">SRSM4_166</name>
</gene>
<organism evidence="1 2">
    <name type="scientific">Synechococcus phage S-RSM4</name>
    <dbReference type="NCBI Taxonomy" id="555387"/>
    <lineage>
        <taxon>Viruses</taxon>
        <taxon>Duplodnaviria</taxon>
        <taxon>Heunggongvirae</taxon>
        <taxon>Uroviricota</taxon>
        <taxon>Caudoviricetes</taxon>
        <taxon>Pantevenvirales</taxon>
        <taxon>Kyanoviridae</taxon>
        <taxon>Gibbetvirus</taxon>
        <taxon>Gibbetvirus rsm4</taxon>
    </lineage>
</organism>
<proteinExistence type="predicted"/>
<dbReference type="GeneID" id="8303373"/>
<evidence type="ECO:0000313" key="2">
    <source>
        <dbReference type="Proteomes" id="UP000001515"/>
    </source>
</evidence>
<dbReference type="EMBL" id="FM207411">
    <property type="protein sequence ID" value="CAR63363.1"/>
    <property type="molecule type" value="Genomic_DNA"/>
</dbReference>
<dbReference type="RefSeq" id="YP_003097400.1">
    <property type="nucleotide sequence ID" value="NC_013085.1"/>
</dbReference>
<sequence>MNYALIAQQTKAKELKSTGKIVTPQFRCKVEIVDDLTPLQRLKAKRNCAN</sequence>
<protein>
    <submittedName>
        <fullName evidence="1">Uncharacterized protein</fullName>
    </submittedName>
</protein>
<reference evidence="1 2" key="1">
    <citation type="journal article" date="2009" name="Environ. Microbiol.">
        <title>Comparative genomics of marine cyanomyoviruses reveals the widespread occurrence of Synechococcus host genes localized to a hyperplastic region: implications for mechanisms of cyanophage evolution.</title>
        <authorList>
            <person name="Millard A.D."/>
            <person name="Zwirglmaier K."/>
            <person name="Downey M.J."/>
            <person name="Mann N.H."/>
            <person name="Scanlan D.J."/>
        </authorList>
    </citation>
    <scope>NUCLEOTIDE SEQUENCE</scope>
</reference>
<name>C7BVD4_9CAUD</name>
<accession>C7BVD4</accession>
<dbReference type="Proteomes" id="UP000001515">
    <property type="component" value="Segment"/>
</dbReference>